<comment type="caution">
    <text evidence="2">The sequence shown here is derived from an EMBL/GenBank/DDBJ whole genome shotgun (WGS) entry which is preliminary data.</text>
</comment>
<keyword evidence="3" id="KW-1185">Reference proteome</keyword>
<gene>
    <name evidence="2" type="ORF">JF259_11930</name>
</gene>
<name>A0A8J7LNI5_9FLAO</name>
<evidence type="ECO:0000313" key="2">
    <source>
        <dbReference type="EMBL" id="MBJ6368799.1"/>
    </source>
</evidence>
<dbReference type="Pfam" id="PF12708">
    <property type="entry name" value="Pect-lyase_RHGA_epim"/>
    <property type="match status" value="1"/>
</dbReference>
<dbReference type="Gene3D" id="2.160.20.10">
    <property type="entry name" value="Single-stranded right-handed beta-helix, Pectin lyase-like"/>
    <property type="match status" value="2"/>
</dbReference>
<organism evidence="2 3">
    <name type="scientific">Snuella sedimenti</name>
    <dbReference type="NCBI Taxonomy" id="2798802"/>
    <lineage>
        <taxon>Bacteria</taxon>
        <taxon>Pseudomonadati</taxon>
        <taxon>Bacteroidota</taxon>
        <taxon>Flavobacteriia</taxon>
        <taxon>Flavobacteriales</taxon>
        <taxon>Flavobacteriaceae</taxon>
        <taxon>Snuella</taxon>
    </lineage>
</organism>
<dbReference type="SMART" id="SM00710">
    <property type="entry name" value="PbH1"/>
    <property type="match status" value="4"/>
</dbReference>
<dbReference type="InterPro" id="IPR006626">
    <property type="entry name" value="PbH1"/>
</dbReference>
<dbReference type="RefSeq" id="WP_199115557.1">
    <property type="nucleotide sequence ID" value="NZ_JAELVQ010000015.1"/>
</dbReference>
<dbReference type="Proteomes" id="UP000610931">
    <property type="component" value="Unassembled WGS sequence"/>
</dbReference>
<accession>A0A8J7LNI5</accession>
<dbReference type="AlphaFoldDB" id="A0A8J7LNI5"/>
<protein>
    <submittedName>
        <fullName evidence="2">Right-handed parallel beta-helix repeat-containing protein</fullName>
    </submittedName>
</protein>
<evidence type="ECO:0000313" key="3">
    <source>
        <dbReference type="Proteomes" id="UP000610931"/>
    </source>
</evidence>
<dbReference type="InterPro" id="IPR011050">
    <property type="entry name" value="Pectin_lyase_fold/virulence"/>
</dbReference>
<dbReference type="InterPro" id="IPR024535">
    <property type="entry name" value="RHGA/B-epi-like_pectate_lyase"/>
</dbReference>
<dbReference type="EMBL" id="JAELVQ010000015">
    <property type="protein sequence ID" value="MBJ6368799.1"/>
    <property type="molecule type" value="Genomic_DNA"/>
</dbReference>
<dbReference type="InterPro" id="IPR012334">
    <property type="entry name" value="Pectin_lyas_fold"/>
</dbReference>
<proteinExistence type="predicted"/>
<evidence type="ECO:0000259" key="1">
    <source>
        <dbReference type="Pfam" id="PF12708"/>
    </source>
</evidence>
<sequence>MRTLQFYKITITLLFFFTTGFHNYAQKPKQTINVLEYGAIPNDGKDDTNALRNAVKKAVATPNATLLLPAGRYHISDSLALKIQNDAMSGKLGKNPQDQLFVPNKDYAIGLDFNGAKDLEIQAKDALLICDGWMEPLSFRNARNIVLNGITIDYKRRPNNQGEIVNMGDDFVDVTFTEEETLAKDQIVLRIMIYDKTKQSFSGAGVYYKRKEQIAPNTMRFYGKDIRNQSKLGNMLLTYSGFHYRPAILIYKTKDMVLNNVTIHSQAGMGIVGHLSENITMNHLKIVPNQGRYASTNTDATHFATNRGFIKFNACEFGGQGDDATNVHTYYTHIANNDPNTKKCDIMVDRKNYTHSSYLDEPQAGDVLAVIDKNTLEEKSYVRVHQFWTYPLQDKVRIEYDGEIPNDTDNYYLINITTTPQLEFKNCIVRSHRARSVLVKTRKVLIKNNTFSNTTGTAIHLGAEGDWGEGTASEDVIITDNIFNNCGLGGPDDGTIEGASAVALHVKAPNKDMPGLHKRILIENNVVNGGKHAIVIKGSEDVTIRNNVFNNLTDASISVGATTRLKAYKNHGANAITIGDMQPALPNQY</sequence>
<reference evidence="2" key="1">
    <citation type="submission" date="2020-12" db="EMBL/GenBank/DDBJ databases">
        <title>Snuella sp. nov., isolated from sediment in Incheon.</title>
        <authorList>
            <person name="Kim W."/>
        </authorList>
    </citation>
    <scope>NUCLEOTIDE SEQUENCE</scope>
    <source>
        <strain evidence="2">CAU 1569</strain>
    </source>
</reference>
<dbReference type="SUPFAM" id="SSF51126">
    <property type="entry name" value="Pectin lyase-like"/>
    <property type="match status" value="1"/>
</dbReference>
<feature type="domain" description="Rhamnogalacturonase A/B/Epimerase-like pectate lyase" evidence="1">
    <location>
        <begin position="32"/>
        <end position="82"/>
    </location>
</feature>